<evidence type="ECO:0000256" key="2">
    <source>
        <dbReference type="ARBA" id="ARBA00022679"/>
    </source>
</evidence>
<dbReference type="PANTHER" id="PTHR31121:SF6">
    <property type="entry name" value="ALPHA-1,2 MANNOSYLTRANSFERASE KTR1"/>
    <property type="match status" value="1"/>
</dbReference>
<name>A0AAW0G026_9APHY</name>
<dbReference type="Pfam" id="PF01793">
    <property type="entry name" value="Glyco_transf_15"/>
    <property type="match status" value="2"/>
</dbReference>
<dbReference type="Gene3D" id="3.90.550.10">
    <property type="entry name" value="Spore Coat Polysaccharide Biosynthesis Protein SpsA, Chain A"/>
    <property type="match status" value="2"/>
</dbReference>
<dbReference type="GO" id="GO:0016020">
    <property type="term" value="C:membrane"/>
    <property type="evidence" value="ECO:0007669"/>
    <property type="project" value="InterPro"/>
</dbReference>
<feature type="compositionally biased region" description="Basic and acidic residues" evidence="3">
    <location>
        <begin position="64"/>
        <end position="75"/>
    </location>
</feature>
<keyword evidence="5" id="KW-1185">Reference proteome</keyword>
<dbReference type="FunFam" id="3.90.550.10:FF:000051">
    <property type="entry name" value="Alpha-1,2-mannosyltransferase (Ktr4)"/>
    <property type="match status" value="1"/>
</dbReference>
<dbReference type="AlphaFoldDB" id="A0AAW0G026"/>
<evidence type="ECO:0000256" key="1">
    <source>
        <dbReference type="ARBA" id="ARBA00007677"/>
    </source>
</evidence>
<dbReference type="GO" id="GO:0000026">
    <property type="term" value="F:alpha-1,2-mannosyltransferase activity"/>
    <property type="evidence" value="ECO:0007669"/>
    <property type="project" value="TreeGrafter"/>
</dbReference>
<accession>A0AAW0G026</accession>
<evidence type="ECO:0000313" key="5">
    <source>
        <dbReference type="Proteomes" id="UP001385951"/>
    </source>
</evidence>
<dbReference type="Proteomes" id="UP001385951">
    <property type="component" value="Unassembled WGS sequence"/>
</dbReference>
<sequence>MSSLFGTLTDQAVVYVDTQTNQIIENFDASKIQGVKVASENKVQESIKDAAKEELVGNQQISQPKEESKSPEKVEGQSAVKAEQPEQPEKQLANNEVATGERVKATFVTLARNSELYELIKSIRRVEDRFNRKFNYDWVFLNDEPFTQEFKDLTTAIVSGKTKYGLIPKEHWSYPDFIDQNKAAESRENMKAQRIIYGESESYRHMCRFESGFFWQNPLLDEYDWYWRVEPVLSRMATNRSTARLVRFAIFALGLLACGYILSTGSSFSTGPSTAQTAANVDKAAGNVDKAAAPANEASVPAAAKPKTNENCCIKRQVEDRFNSKFHYDWVFLNDQPFSDEFKAATSAIVSGTTKYGLIPEEQWSFPDWIDKEKAALAREQMKEQKVIYGDSIPYRHMCRYESGFFWRHPLMDEYEYYWRVEPDIKIYCDIDYDIFKWMKDNNKKYSFTITLPEYKATIPTLWDTTKQFIKENPQFLNDNNLMEWISDDKGETYNGCHFWSNFEIASLDVWRSEAYRKYFDHLDKAGGFFYERWGDAPVHSIAAALFLPRDTVHFFNDVGYYHVPFHNCPVDPEVRLAKKCVCNPQEDFSWKGYSCTAKFHTINNVPRLKGWENFAD</sequence>
<dbReference type="EMBL" id="JASBNA010000033">
    <property type="protein sequence ID" value="KAK7682966.1"/>
    <property type="molecule type" value="Genomic_DNA"/>
</dbReference>
<dbReference type="GO" id="GO:0006487">
    <property type="term" value="P:protein N-linked glycosylation"/>
    <property type="evidence" value="ECO:0007669"/>
    <property type="project" value="TreeGrafter"/>
</dbReference>
<dbReference type="GO" id="GO:0005794">
    <property type="term" value="C:Golgi apparatus"/>
    <property type="evidence" value="ECO:0007669"/>
    <property type="project" value="TreeGrafter"/>
</dbReference>
<feature type="region of interest" description="Disordered" evidence="3">
    <location>
        <begin position="54"/>
        <end position="94"/>
    </location>
</feature>
<dbReference type="SUPFAM" id="SSF53448">
    <property type="entry name" value="Nucleotide-diphospho-sugar transferases"/>
    <property type="match status" value="2"/>
</dbReference>
<comment type="caution">
    <text evidence="4">The sequence shown here is derived from an EMBL/GenBank/DDBJ whole genome shotgun (WGS) entry which is preliminary data.</text>
</comment>
<organism evidence="4 5">
    <name type="scientific">Cerrena zonata</name>
    <dbReference type="NCBI Taxonomy" id="2478898"/>
    <lineage>
        <taxon>Eukaryota</taxon>
        <taxon>Fungi</taxon>
        <taxon>Dikarya</taxon>
        <taxon>Basidiomycota</taxon>
        <taxon>Agaricomycotina</taxon>
        <taxon>Agaricomycetes</taxon>
        <taxon>Polyporales</taxon>
        <taxon>Cerrenaceae</taxon>
        <taxon>Cerrena</taxon>
    </lineage>
</organism>
<dbReference type="InterPro" id="IPR029044">
    <property type="entry name" value="Nucleotide-diphossugar_trans"/>
</dbReference>
<comment type="similarity">
    <text evidence="1">Belongs to the glycosyltransferase 15 family.</text>
</comment>
<evidence type="ECO:0000256" key="3">
    <source>
        <dbReference type="SAM" id="MobiDB-lite"/>
    </source>
</evidence>
<gene>
    <name evidence="4" type="primary">MNT1</name>
    <name evidence="4" type="ORF">QCA50_013999</name>
</gene>
<reference evidence="4 5" key="1">
    <citation type="submission" date="2022-09" db="EMBL/GenBank/DDBJ databases">
        <authorList>
            <person name="Palmer J.M."/>
        </authorList>
    </citation>
    <scope>NUCLEOTIDE SEQUENCE [LARGE SCALE GENOMIC DNA]</scope>
    <source>
        <strain evidence="4 5">DSM 7382</strain>
    </source>
</reference>
<evidence type="ECO:0000313" key="4">
    <source>
        <dbReference type="EMBL" id="KAK7682966.1"/>
    </source>
</evidence>
<dbReference type="PANTHER" id="PTHR31121">
    <property type="entry name" value="ALPHA-1,2 MANNOSYLTRANSFERASE KTR1"/>
    <property type="match status" value="1"/>
</dbReference>
<dbReference type="GO" id="GO:0000032">
    <property type="term" value="P:cell wall mannoprotein biosynthetic process"/>
    <property type="evidence" value="ECO:0007669"/>
    <property type="project" value="TreeGrafter"/>
</dbReference>
<protein>
    <submittedName>
        <fullName evidence="4">Glycolipid 2-alpha-mannosyltransferase 1</fullName>
    </submittedName>
</protein>
<dbReference type="GO" id="GO:0006493">
    <property type="term" value="P:protein O-linked glycosylation"/>
    <property type="evidence" value="ECO:0007669"/>
    <property type="project" value="TreeGrafter"/>
</dbReference>
<proteinExistence type="inferred from homology"/>
<dbReference type="InterPro" id="IPR002685">
    <property type="entry name" value="Glyco_trans_15"/>
</dbReference>
<keyword evidence="2" id="KW-0808">Transferase</keyword>